<evidence type="ECO:0000256" key="4">
    <source>
        <dbReference type="ARBA" id="ARBA00023136"/>
    </source>
</evidence>
<feature type="region of interest" description="Disordered" evidence="5">
    <location>
        <begin position="219"/>
        <end position="253"/>
    </location>
</feature>
<keyword evidence="4 6" id="KW-0472">Membrane</keyword>
<feature type="transmembrane region" description="Helical" evidence="6">
    <location>
        <begin position="105"/>
        <end position="126"/>
    </location>
</feature>
<proteinExistence type="predicted"/>
<dbReference type="AlphaFoldDB" id="A0A0R0DH48"/>
<dbReference type="Pfam" id="PF02674">
    <property type="entry name" value="Colicin_V"/>
    <property type="match status" value="1"/>
</dbReference>
<protein>
    <submittedName>
        <fullName evidence="7">Colicin V synthesis protein</fullName>
    </submittedName>
</protein>
<dbReference type="GO" id="GO:0009403">
    <property type="term" value="P:toxin biosynthetic process"/>
    <property type="evidence" value="ECO:0007669"/>
    <property type="project" value="InterPro"/>
</dbReference>
<evidence type="ECO:0000256" key="6">
    <source>
        <dbReference type="SAM" id="Phobius"/>
    </source>
</evidence>
<evidence type="ECO:0000256" key="2">
    <source>
        <dbReference type="ARBA" id="ARBA00022692"/>
    </source>
</evidence>
<dbReference type="PANTHER" id="PTHR36926">
    <property type="entry name" value="COLICIN V PRODUCTION PROTEIN"/>
    <property type="match status" value="1"/>
</dbReference>
<name>A0A0R0DH48_9GAMM</name>
<evidence type="ECO:0000256" key="3">
    <source>
        <dbReference type="ARBA" id="ARBA00022989"/>
    </source>
</evidence>
<feature type="transmembrane region" description="Helical" evidence="6">
    <location>
        <begin position="62"/>
        <end position="85"/>
    </location>
</feature>
<dbReference type="InterPro" id="IPR052719">
    <property type="entry name" value="CvpA-like"/>
</dbReference>
<dbReference type="EMBL" id="LDJK01000005">
    <property type="protein sequence ID" value="KRG77156.1"/>
    <property type="molecule type" value="Genomic_DNA"/>
</dbReference>
<dbReference type="RefSeq" id="WP_057507002.1">
    <property type="nucleotide sequence ID" value="NZ_LDJK01000005.1"/>
</dbReference>
<accession>A0A0R0DH48</accession>
<dbReference type="Proteomes" id="UP000051386">
    <property type="component" value="Unassembled WGS sequence"/>
</dbReference>
<dbReference type="PANTHER" id="PTHR36926:SF1">
    <property type="entry name" value="COLICIN V PRODUCTION PROTEIN"/>
    <property type="match status" value="1"/>
</dbReference>
<organism evidence="7 8">
    <name type="scientific">Stenotrophomonas chelatiphaga</name>
    <dbReference type="NCBI Taxonomy" id="517011"/>
    <lineage>
        <taxon>Bacteria</taxon>
        <taxon>Pseudomonadati</taxon>
        <taxon>Pseudomonadota</taxon>
        <taxon>Gammaproteobacteria</taxon>
        <taxon>Lysobacterales</taxon>
        <taxon>Lysobacteraceae</taxon>
        <taxon>Stenotrophomonas</taxon>
    </lineage>
</organism>
<gene>
    <name evidence="7" type="ORF">ABB28_02000</name>
</gene>
<dbReference type="PATRIC" id="fig|517011.3.peg.2157"/>
<sequence>MIDIVLACVIALSTLLGFVRGFVGIVVGTLSWLLAGWAAFLFGNDVAHLWSAPAQPGNGHLVGGYVTVFLAVLIAVTVLGMLVRAGLRMALLGGADRMLGGALGLVRGGFISAVLLLMATFTPLTAEPAWQQSHLRAALQPVVGWMDAQLPDVSRPMQHIERMVPKGLPSSLDGLVPASLPLPSNGSSPFAESLLGMPTATGDNGVLGEVVAGRGWPRNVDPARGAASESANAPALPANIESAPERPDPAAVP</sequence>
<evidence type="ECO:0000256" key="1">
    <source>
        <dbReference type="ARBA" id="ARBA00004141"/>
    </source>
</evidence>
<feature type="compositionally biased region" description="Basic and acidic residues" evidence="5">
    <location>
        <begin position="243"/>
        <end position="253"/>
    </location>
</feature>
<evidence type="ECO:0000256" key="5">
    <source>
        <dbReference type="SAM" id="MobiDB-lite"/>
    </source>
</evidence>
<keyword evidence="3 6" id="KW-1133">Transmembrane helix</keyword>
<reference evidence="7 8" key="1">
    <citation type="submission" date="2015-05" db="EMBL/GenBank/DDBJ databases">
        <title>Genome sequencing and analysis of members of genus Stenotrophomonas.</title>
        <authorList>
            <person name="Patil P.P."/>
            <person name="Midha S."/>
            <person name="Patil P.B."/>
        </authorList>
    </citation>
    <scope>NUCLEOTIDE SEQUENCE [LARGE SCALE GENOMIC DNA]</scope>
    <source>
        <strain evidence="7 8">DSM 21508</strain>
    </source>
</reference>
<evidence type="ECO:0000313" key="8">
    <source>
        <dbReference type="Proteomes" id="UP000051386"/>
    </source>
</evidence>
<dbReference type="GO" id="GO:0016020">
    <property type="term" value="C:membrane"/>
    <property type="evidence" value="ECO:0007669"/>
    <property type="project" value="UniProtKB-SubCell"/>
</dbReference>
<evidence type="ECO:0000313" key="7">
    <source>
        <dbReference type="EMBL" id="KRG77156.1"/>
    </source>
</evidence>
<dbReference type="InterPro" id="IPR003825">
    <property type="entry name" value="Colicin-V_CvpA"/>
</dbReference>
<comment type="subcellular location">
    <subcellularLocation>
        <location evidence="1">Membrane</location>
        <topology evidence="1">Multi-pass membrane protein</topology>
    </subcellularLocation>
</comment>
<comment type="caution">
    <text evidence="7">The sequence shown here is derived from an EMBL/GenBank/DDBJ whole genome shotgun (WGS) entry which is preliminary data.</text>
</comment>
<keyword evidence="8" id="KW-1185">Reference proteome</keyword>
<keyword evidence="2 6" id="KW-0812">Transmembrane</keyword>